<keyword evidence="2" id="KW-1185">Reference proteome</keyword>
<dbReference type="Proteomes" id="UP000887564">
    <property type="component" value="Unplaced"/>
</dbReference>
<organism evidence="2 3">
    <name type="scientific">Parascaris equorum</name>
    <name type="common">Equine roundworm</name>
    <dbReference type="NCBI Taxonomy" id="6256"/>
    <lineage>
        <taxon>Eukaryota</taxon>
        <taxon>Metazoa</taxon>
        <taxon>Ecdysozoa</taxon>
        <taxon>Nematoda</taxon>
        <taxon>Chromadorea</taxon>
        <taxon>Rhabditida</taxon>
        <taxon>Spirurina</taxon>
        <taxon>Ascaridomorpha</taxon>
        <taxon>Ascaridoidea</taxon>
        <taxon>Ascarididae</taxon>
        <taxon>Parascaris</taxon>
    </lineage>
</organism>
<sequence>WPLFESFHVAVLNFSAVLAVVSLSLFVQPSERNIY</sequence>
<keyword evidence="1" id="KW-0472">Membrane</keyword>
<keyword evidence="1" id="KW-0812">Transmembrane</keyword>
<dbReference type="WBParaSite" id="PEQ_0000958301-mRNA-1">
    <property type="protein sequence ID" value="PEQ_0000958301-mRNA-1"/>
    <property type="gene ID" value="PEQ_0000958301"/>
</dbReference>
<evidence type="ECO:0000313" key="3">
    <source>
        <dbReference type="WBParaSite" id="PEQ_0000958301-mRNA-1"/>
    </source>
</evidence>
<keyword evidence="1" id="KW-1133">Transmembrane helix</keyword>
<dbReference type="AlphaFoldDB" id="A0A914RTD5"/>
<feature type="transmembrane region" description="Helical" evidence="1">
    <location>
        <begin position="6"/>
        <end position="27"/>
    </location>
</feature>
<accession>A0A914RTD5</accession>
<protein>
    <submittedName>
        <fullName evidence="3">Uncharacterized protein</fullName>
    </submittedName>
</protein>
<evidence type="ECO:0000256" key="1">
    <source>
        <dbReference type="SAM" id="Phobius"/>
    </source>
</evidence>
<proteinExistence type="predicted"/>
<name>A0A914RTD5_PAREQ</name>
<evidence type="ECO:0000313" key="2">
    <source>
        <dbReference type="Proteomes" id="UP000887564"/>
    </source>
</evidence>
<reference evidence="3" key="1">
    <citation type="submission" date="2022-11" db="UniProtKB">
        <authorList>
            <consortium name="WormBaseParasite"/>
        </authorList>
    </citation>
    <scope>IDENTIFICATION</scope>
</reference>